<dbReference type="eggNOG" id="COG2207">
    <property type="taxonomic scope" value="Bacteria"/>
</dbReference>
<dbReference type="EMBL" id="JXUW01000002">
    <property type="protein sequence ID" value="KJE77904.1"/>
    <property type="molecule type" value="Genomic_DNA"/>
</dbReference>
<dbReference type="SUPFAM" id="SSF46689">
    <property type="entry name" value="Homeodomain-like"/>
    <property type="match status" value="2"/>
</dbReference>
<evidence type="ECO:0000256" key="3">
    <source>
        <dbReference type="ARBA" id="ARBA00023163"/>
    </source>
</evidence>
<evidence type="ECO:0000259" key="4">
    <source>
        <dbReference type="PROSITE" id="PS01124"/>
    </source>
</evidence>
<dbReference type="RefSeq" id="WP_081900936.1">
    <property type="nucleotide sequence ID" value="NZ_JQKF01000002.1"/>
</dbReference>
<dbReference type="Proteomes" id="UP000032336">
    <property type="component" value="Unassembled WGS sequence"/>
</dbReference>
<comment type="caution">
    <text evidence="5">The sequence shown here is derived from an EMBL/GenBank/DDBJ whole genome shotgun (WGS) entry which is preliminary data.</text>
</comment>
<dbReference type="InterPro" id="IPR050204">
    <property type="entry name" value="AraC_XylS_family_regulators"/>
</dbReference>
<dbReference type="PANTHER" id="PTHR46796">
    <property type="entry name" value="HTH-TYPE TRANSCRIPTIONAL ACTIVATOR RHAS-RELATED"/>
    <property type="match status" value="1"/>
</dbReference>
<evidence type="ECO:0000256" key="2">
    <source>
        <dbReference type="ARBA" id="ARBA00023125"/>
    </source>
</evidence>
<keyword evidence="1" id="KW-0805">Transcription regulation</keyword>
<dbReference type="PROSITE" id="PS01124">
    <property type="entry name" value="HTH_ARAC_FAMILY_2"/>
    <property type="match status" value="1"/>
</dbReference>
<evidence type="ECO:0000313" key="6">
    <source>
        <dbReference type="Proteomes" id="UP000032336"/>
    </source>
</evidence>
<protein>
    <submittedName>
        <fullName evidence="5">HTH-type transcriptional activator RhaS</fullName>
    </submittedName>
</protein>
<dbReference type="GeneID" id="78371621"/>
<evidence type="ECO:0000256" key="1">
    <source>
        <dbReference type="ARBA" id="ARBA00023015"/>
    </source>
</evidence>
<dbReference type="Gene3D" id="3.30.450.20">
    <property type="entry name" value="PAS domain"/>
    <property type="match status" value="1"/>
</dbReference>
<dbReference type="GO" id="GO:0003700">
    <property type="term" value="F:DNA-binding transcription factor activity"/>
    <property type="evidence" value="ECO:0007669"/>
    <property type="project" value="InterPro"/>
</dbReference>
<keyword evidence="6" id="KW-1185">Reference proteome</keyword>
<dbReference type="GO" id="GO:0043565">
    <property type="term" value="F:sequence-specific DNA binding"/>
    <property type="evidence" value="ECO:0007669"/>
    <property type="project" value="InterPro"/>
</dbReference>
<dbReference type="AlphaFoldDB" id="A0A0D8FY60"/>
<organism evidence="5 6">
    <name type="scientific">Ferrimicrobium acidiphilum DSM 19497</name>
    <dbReference type="NCBI Taxonomy" id="1121877"/>
    <lineage>
        <taxon>Bacteria</taxon>
        <taxon>Bacillati</taxon>
        <taxon>Actinomycetota</taxon>
        <taxon>Acidimicrobiia</taxon>
        <taxon>Acidimicrobiales</taxon>
        <taxon>Acidimicrobiaceae</taxon>
        <taxon>Ferrimicrobium</taxon>
    </lineage>
</organism>
<dbReference type="STRING" id="1121877.FEAC_02760"/>
<evidence type="ECO:0000313" key="5">
    <source>
        <dbReference type="EMBL" id="KJE77904.1"/>
    </source>
</evidence>
<proteinExistence type="predicted"/>
<keyword evidence="2" id="KW-0238">DNA-binding</keyword>
<sequence length="245" mass="26825">MLPLMADPLMSLFEGLPHVMFSLKGIDGRYMVANQAFAERASCKSPAAVRGKRAADLFAPELAASYEAQDAALLQSARPMLRQLELVTRPDGKLGWYVTNKSLLVGTDGSPKAIAAASVDEQSPVDRAGISELESIIVYVHEHFGEPLTVAELAVNAKMSPELLGRRMQRLLGLSPQQLIMRVRVEEAFHRVVHSTIPLVDIALTCGFYDQATMTRQVKYLLGISPGALRTVTRQSQQDSKVLSH</sequence>
<dbReference type="Pfam" id="PF12833">
    <property type="entry name" value="HTH_18"/>
    <property type="match status" value="1"/>
</dbReference>
<dbReference type="InterPro" id="IPR009057">
    <property type="entry name" value="Homeodomain-like_sf"/>
</dbReference>
<dbReference type="Pfam" id="PF08448">
    <property type="entry name" value="PAS_4"/>
    <property type="match status" value="1"/>
</dbReference>
<dbReference type="Gene3D" id="1.10.10.60">
    <property type="entry name" value="Homeodomain-like"/>
    <property type="match status" value="1"/>
</dbReference>
<dbReference type="OrthoDB" id="2060755at2"/>
<gene>
    <name evidence="5" type="primary">rhaS</name>
    <name evidence="5" type="ORF">FEAC_02760</name>
</gene>
<dbReference type="SUPFAM" id="SSF55785">
    <property type="entry name" value="PYP-like sensor domain (PAS domain)"/>
    <property type="match status" value="1"/>
</dbReference>
<keyword evidence="3" id="KW-0804">Transcription</keyword>
<dbReference type="InterPro" id="IPR018060">
    <property type="entry name" value="HTH_AraC"/>
</dbReference>
<dbReference type="SMART" id="SM00342">
    <property type="entry name" value="HTH_ARAC"/>
    <property type="match status" value="1"/>
</dbReference>
<reference evidence="5 6" key="1">
    <citation type="submission" date="2015-01" db="EMBL/GenBank/DDBJ databases">
        <title>Draft genome of the acidophilic iron oxidizer Ferrimicrobium acidiphilum strain T23.</title>
        <authorList>
            <person name="Poehlein A."/>
            <person name="Eisen S."/>
            <person name="Schloemann M."/>
            <person name="Johnson B.D."/>
            <person name="Daniel R."/>
            <person name="Muehling M."/>
        </authorList>
    </citation>
    <scope>NUCLEOTIDE SEQUENCE [LARGE SCALE GENOMIC DNA]</scope>
    <source>
        <strain evidence="5 6">T23</strain>
    </source>
</reference>
<dbReference type="InterPro" id="IPR013656">
    <property type="entry name" value="PAS_4"/>
</dbReference>
<dbReference type="InterPro" id="IPR035965">
    <property type="entry name" value="PAS-like_dom_sf"/>
</dbReference>
<name>A0A0D8FY60_9ACTN</name>
<accession>A0A0D8FY60</accession>
<feature type="domain" description="HTH araC/xylS-type" evidence="4">
    <location>
        <begin position="134"/>
        <end position="232"/>
    </location>
</feature>